<name>A0ABY4CJT7_9BACL</name>
<gene>
    <name evidence="1" type="ORF">LSG31_22525</name>
</gene>
<keyword evidence="2" id="KW-1185">Reference proteome</keyword>
<proteinExistence type="predicted"/>
<organism evidence="1 2">
    <name type="scientific">Fodinisporobacter ferrooxydans</name>
    <dbReference type="NCBI Taxonomy" id="2901836"/>
    <lineage>
        <taxon>Bacteria</taxon>
        <taxon>Bacillati</taxon>
        <taxon>Bacillota</taxon>
        <taxon>Bacilli</taxon>
        <taxon>Bacillales</taxon>
        <taxon>Alicyclobacillaceae</taxon>
        <taxon>Fodinisporobacter</taxon>
    </lineage>
</organism>
<dbReference type="RefSeq" id="WP_347437293.1">
    <property type="nucleotide sequence ID" value="NZ_CP089291.1"/>
</dbReference>
<evidence type="ECO:0000313" key="1">
    <source>
        <dbReference type="EMBL" id="UOF90594.1"/>
    </source>
</evidence>
<dbReference type="InterPro" id="IPR032585">
    <property type="entry name" value="DUF4912"/>
</dbReference>
<accession>A0ABY4CJT7</accession>
<evidence type="ECO:0000313" key="2">
    <source>
        <dbReference type="Proteomes" id="UP000830167"/>
    </source>
</evidence>
<protein>
    <submittedName>
        <fullName evidence="1">DUF4912 domain-containing protein</fullName>
    </submittedName>
</protein>
<dbReference type="EMBL" id="CP089291">
    <property type="protein sequence ID" value="UOF90594.1"/>
    <property type="molecule type" value="Genomic_DNA"/>
</dbReference>
<dbReference type="Proteomes" id="UP000830167">
    <property type="component" value="Chromosome"/>
</dbReference>
<dbReference type="Pfam" id="PF16258">
    <property type="entry name" value="DUF4912"/>
    <property type="match status" value="1"/>
</dbReference>
<sequence length="208" mass="25078">MEDTMLKRILEMLEQGYKYSDIVRETGLSYGKIRYRIRKHGNPHVSAAIQEEEDKISYKQENQQAHQRNIYEEHWTRERKKSGIFAVAKDSTTIFAYWFVKEDRRIWAEQFFQMNWYDIPVFLRVYDVTDIEFNGYNAHHTNEIPVHHHTDNWYIHNLQPGRNYIIDYGFRAPEQEFLTLLRSNCVSTPNVRTERYAQPGLRFQAIHS</sequence>
<reference evidence="1" key="1">
    <citation type="submission" date="2021-12" db="EMBL/GenBank/DDBJ databases">
        <title>Alicyclobacillaceae gen. nov., sp. nov., isolated from chalcocite enrichment system.</title>
        <authorList>
            <person name="Jiang Z."/>
        </authorList>
    </citation>
    <scope>NUCLEOTIDE SEQUENCE</scope>
    <source>
        <strain evidence="1">MYW30-H2</strain>
    </source>
</reference>